<protein>
    <submittedName>
        <fullName evidence="2">Uncharacterized protein</fullName>
    </submittedName>
</protein>
<dbReference type="Proteomes" id="UP000001399">
    <property type="component" value="Chromosome"/>
</dbReference>
<accession>E3I4N1</accession>
<feature type="chain" id="PRO_5003170782" evidence="1">
    <location>
        <begin position="24"/>
        <end position="162"/>
    </location>
</feature>
<keyword evidence="3" id="KW-1185">Reference proteome</keyword>
<dbReference type="OrthoDB" id="8420187at2"/>
<evidence type="ECO:0000313" key="3">
    <source>
        <dbReference type="Proteomes" id="UP000001399"/>
    </source>
</evidence>
<keyword evidence="1" id="KW-0732">Signal</keyword>
<proteinExistence type="predicted"/>
<dbReference type="AlphaFoldDB" id="E3I4N1"/>
<dbReference type="RefSeq" id="WP_013419995.1">
    <property type="nucleotide sequence ID" value="NC_014664.1"/>
</dbReference>
<dbReference type="HOGENOM" id="CLU_1634096_0_0_5"/>
<evidence type="ECO:0000313" key="2">
    <source>
        <dbReference type="EMBL" id="ADP71613.1"/>
    </source>
</evidence>
<feature type="signal peptide" evidence="1">
    <location>
        <begin position="1"/>
        <end position="23"/>
    </location>
</feature>
<evidence type="ECO:0000256" key="1">
    <source>
        <dbReference type="SAM" id="SignalP"/>
    </source>
</evidence>
<gene>
    <name evidence="2" type="ordered locus">Rvan_2389</name>
</gene>
<dbReference type="EMBL" id="CP002292">
    <property type="protein sequence ID" value="ADP71613.1"/>
    <property type="molecule type" value="Genomic_DNA"/>
</dbReference>
<organism evidence="2 3">
    <name type="scientific">Rhodomicrobium vannielii (strain ATCC 17100 / DSM 162 / LMG 4299 / NCIMB 10020 / ATH 3.1.1)</name>
    <dbReference type="NCBI Taxonomy" id="648757"/>
    <lineage>
        <taxon>Bacteria</taxon>
        <taxon>Pseudomonadati</taxon>
        <taxon>Pseudomonadota</taxon>
        <taxon>Alphaproteobacteria</taxon>
        <taxon>Hyphomicrobiales</taxon>
        <taxon>Hyphomicrobiaceae</taxon>
        <taxon>Rhodomicrobium</taxon>
    </lineage>
</organism>
<dbReference type="KEGG" id="rva:Rvan_2389"/>
<name>E3I4N1_RHOVT</name>
<reference evidence="3" key="1">
    <citation type="journal article" date="2011" name="J. Bacteriol.">
        <title>Genome sequences of eight morphologically diverse alphaproteobacteria.</title>
        <authorList>
            <consortium name="US DOE Joint Genome Institute"/>
            <person name="Brown P.J."/>
            <person name="Kysela D.T."/>
            <person name="Buechlein A."/>
            <person name="Hemmerich C."/>
            <person name="Brun Y.V."/>
        </authorList>
    </citation>
    <scope>NUCLEOTIDE SEQUENCE [LARGE SCALE GENOMIC DNA]</scope>
    <source>
        <strain evidence="3">ATCC 17100 / ATH 3.1.1 / DSM 162 / LMG 4299</strain>
    </source>
</reference>
<sequence length="162" mass="17121">MYARIAATIIVACLALSSARAQDAEKLTLSIPPEVTEVATAGTWSDADVSGVFRATVLTVPAGDTTQAHLVLQLMSVSADGNTSKVHKTVPVKQIADKKLPNAFLAVEEDGTENEVTWRVTSYDSNSNADIGALVTINAKGDVQVKDAPKEEESAAQQPEKK</sequence>